<feature type="compositionally biased region" description="Polar residues" evidence="1">
    <location>
        <begin position="66"/>
        <end position="75"/>
    </location>
</feature>
<dbReference type="EMBL" id="JACEIK010013481">
    <property type="protein sequence ID" value="MCE3216531.1"/>
    <property type="molecule type" value="Genomic_DNA"/>
</dbReference>
<proteinExistence type="predicted"/>
<evidence type="ECO:0000313" key="2">
    <source>
        <dbReference type="EMBL" id="MCE3216531.1"/>
    </source>
</evidence>
<feature type="region of interest" description="Disordered" evidence="1">
    <location>
        <begin position="37"/>
        <end position="89"/>
    </location>
</feature>
<evidence type="ECO:0000256" key="1">
    <source>
        <dbReference type="SAM" id="MobiDB-lite"/>
    </source>
</evidence>
<protein>
    <submittedName>
        <fullName evidence="2">Uncharacterized protein</fullName>
    </submittedName>
</protein>
<evidence type="ECO:0000313" key="3">
    <source>
        <dbReference type="Proteomes" id="UP000823775"/>
    </source>
</evidence>
<feature type="compositionally biased region" description="Basic and acidic residues" evidence="1">
    <location>
        <begin position="47"/>
        <end position="63"/>
    </location>
</feature>
<dbReference type="Proteomes" id="UP000823775">
    <property type="component" value="Unassembled WGS sequence"/>
</dbReference>
<comment type="caution">
    <text evidence="2">The sequence shown here is derived from an EMBL/GenBank/DDBJ whole genome shotgun (WGS) entry which is preliminary data.</text>
</comment>
<keyword evidence="3" id="KW-1185">Reference proteome</keyword>
<accession>A0ABS8WYB8</accession>
<organism evidence="2 3">
    <name type="scientific">Datura stramonium</name>
    <name type="common">Jimsonweed</name>
    <name type="synonym">Common thornapple</name>
    <dbReference type="NCBI Taxonomy" id="4076"/>
    <lineage>
        <taxon>Eukaryota</taxon>
        <taxon>Viridiplantae</taxon>
        <taxon>Streptophyta</taxon>
        <taxon>Embryophyta</taxon>
        <taxon>Tracheophyta</taxon>
        <taxon>Spermatophyta</taxon>
        <taxon>Magnoliopsida</taxon>
        <taxon>eudicotyledons</taxon>
        <taxon>Gunneridae</taxon>
        <taxon>Pentapetalae</taxon>
        <taxon>asterids</taxon>
        <taxon>lamiids</taxon>
        <taxon>Solanales</taxon>
        <taxon>Solanaceae</taxon>
        <taxon>Solanoideae</taxon>
        <taxon>Datureae</taxon>
        <taxon>Datura</taxon>
    </lineage>
</organism>
<name>A0ABS8WYB8_DATST</name>
<feature type="compositionally biased region" description="Basic and acidic residues" evidence="1">
    <location>
        <begin position="76"/>
        <end position="86"/>
    </location>
</feature>
<sequence>MATGVCSLYQIQHAKEISDLLDGGVASDEHLKDFGGLLKGATGDTANMEKEDNNRSEDKHKEAPQQPKTSQSGTNEGEKLTKEKTKTQKSIGKLIERRTLVEILTTIKRIMRVNNKFTYLFLPRIQFKKKGHGSTMGVGTTMSSDRVHNDAPVQVQLLGIGQVQEENVQEIGSRQGQNWGIKQVQKLCSGAAQCLNSGQDHRLGFEFLQDVTTDLDQMGFGFFQKSSSKKVQVFSSIRVHHKCSE</sequence>
<reference evidence="2 3" key="1">
    <citation type="journal article" date="2021" name="BMC Genomics">
        <title>Datura genome reveals duplications of psychoactive alkaloid biosynthetic genes and high mutation rate following tissue culture.</title>
        <authorList>
            <person name="Rajewski A."/>
            <person name="Carter-House D."/>
            <person name="Stajich J."/>
            <person name="Litt A."/>
        </authorList>
    </citation>
    <scope>NUCLEOTIDE SEQUENCE [LARGE SCALE GENOMIC DNA]</scope>
    <source>
        <strain evidence="2">AR-01</strain>
    </source>
</reference>
<gene>
    <name evidence="2" type="ORF">HAX54_006789</name>
</gene>